<dbReference type="Gene3D" id="1.10.510.10">
    <property type="entry name" value="Transferase(Phosphotransferase) domain 1"/>
    <property type="match status" value="1"/>
</dbReference>
<feature type="compositionally biased region" description="Low complexity" evidence="2">
    <location>
        <begin position="967"/>
        <end position="977"/>
    </location>
</feature>
<dbReference type="InterPro" id="IPR024788">
    <property type="entry name" value="Malectin-like_Carb-bd_dom"/>
</dbReference>
<feature type="domain" description="Protein kinase" evidence="5">
    <location>
        <begin position="664"/>
        <end position="943"/>
    </location>
</feature>
<dbReference type="InterPro" id="IPR032675">
    <property type="entry name" value="LRR_dom_sf"/>
</dbReference>
<dbReference type="Pfam" id="PF07714">
    <property type="entry name" value="PK_Tyr_Ser-Thr"/>
    <property type="match status" value="1"/>
</dbReference>
<dbReference type="InterPro" id="IPR008271">
    <property type="entry name" value="Ser/Thr_kinase_AS"/>
</dbReference>
<dbReference type="AlphaFoldDB" id="A0A8T0I8I1"/>
<dbReference type="Gene3D" id="2.60.120.430">
    <property type="entry name" value="Galactose-binding lectin"/>
    <property type="match status" value="1"/>
</dbReference>
<dbReference type="SUPFAM" id="SSF52058">
    <property type="entry name" value="L domain-like"/>
    <property type="match status" value="1"/>
</dbReference>
<dbReference type="GO" id="GO:0016020">
    <property type="term" value="C:membrane"/>
    <property type="evidence" value="ECO:0007669"/>
    <property type="project" value="UniProtKB-SubCell"/>
</dbReference>
<evidence type="ECO:0000256" key="4">
    <source>
        <dbReference type="SAM" id="SignalP"/>
    </source>
</evidence>
<accession>A0A8T0I8I1</accession>
<feature type="region of interest" description="Disordered" evidence="2">
    <location>
        <begin position="539"/>
        <end position="570"/>
    </location>
</feature>
<dbReference type="PROSITE" id="PS50011">
    <property type="entry name" value="PROTEIN_KINASE_DOM"/>
    <property type="match status" value="1"/>
</dbReference>
<dbReference type="Pfam" id="PF12819">
    <property type="entry name" value="Malectin_like"/>
    <property type="match status" value="1"/>
</dbReference>
<dbReference type="PROSITE" id="PS00108">
    <property type="entry name" value="PROTEIN_KINASE_ST"/>
    <property type="match status" value="1"/>
</dbReference>
<dbReference type="EMBL" id="CM026424">
    <property type="protein sequence ID" value="KAG0578743.1"/>
    <property type="molecule type" value="Genomic_DNA"/>
</dbReference>
<dbReference type="SUPFAM" id="SSF56112">
    <property type="entry name" value="Protein kinase-like (PK-like)"/>
    <property type="match status" value="1"/>
</dbReference>
<evidence type="ECO:0000256" key="2">
    <source>
        <dbReference type="SAM" id="MobiDB-lite"/>
    </source>
</evidence>
<evidence type="ECO:0000256" key="3">
    <source>
        <dbReference type="SAM" id="Phobius"/>
    </source>
</evidence>
<dbReference type="Gene3D" id="3.30.200.20">
    <property type="entry name" value="Phosphorylase Kinase, domain 1"/>
    <property type="match status" value="1"/>
</dbReference>
<protein>
    <recommendedName>
        <fullName evidence="5">Protein kinase domain-containing protein</fullName>
    </recommendedName>
</protein>
<evidence type="ECO:0000256" key="1">
    <source>
        <dbReference type="ARBA" id="ARBA00004167"/>
    </source>
</evidence>
<evidence type="ECO:0000313" key="7">
    <source>
        <dbReference type="Proteomes" id="UP000822688"/>
    </source>
</evidence>
<dbReference type="InterPro" id="IPR000719">
    <property type="entry name" value="Prot_kinase_dom"/>
</dbReference>
<gene>
    <name evidence="6" type="ORF">KC19_4G046800</name>
</gene>
<evidence type="ECO:0000313" key="6">
    <source>
        <dbReference type="EMBL" id="KAG0578743.1"/>
    </source>
</evidence>
<organism evidence="6 7">
    <name type="scientific">Ceratodon purpureus</name>
    <name type="common">Fire moss</name>
    <name type="synonym">Dicranum purpureum</name>
    <dbReference type="NCBI Taxonomy" id="3225"/>
    <lineage>
        <taxon>Eukaryota</taxon>
        <taxon>Viridiplantae</taxon>
        <taxon>Streptophyta</taxon>
        <taxon>Embryophyta</taxon>
        <taxon>Bryophyta</taxon>
        <taxon>Bryophytina</taxon>
        <taxon>Bryopsida</taxon>
        <taxon>Dicranidae</taxon>
        <taxon>Pseudoditrichales</taxon>
        <taxon>Ditrichaceae</taxon>
        <taxon>Ceratodon</taxon>
    </lineage>
</organism>
<sequence length="984" mass="107572">MEWKSLDLETEWRRRTERLVCALMITLCFVILSSPTEAQVQPGSMVNIDCGISTPYRDNNNLTWVPDSPFVTTGINVQNLTQPRDLAHLRYFPEPRKKTCYVLPTVSGGRYFIRGRFCHGGYDGKTQPDLSFNVSIEATKIMTITILNISDVYAFTDIVQATKNTIYVCLIRNSPTGHPFMSSLQSVTLAPGMYPETEDPAGLRYLSFVNRKNYGGPGTGTYSYPQDPYDRTWRNDGVGNSPSALTTDQVVSIGAAYNRPPSLIMQTAKFGAGANDTFTKAVPISTHYVLYLYFAEIDNTTTVGSRVFDILINDVPWVKNFDILANRSGVLYESMQLTKAIESAVPSFSFTLVPSANTAQPPLINGAEVLHPSDIVALRALEQDVLGVESIKAAFKLDSWTGDPCLPVPYDWITCDSSSPARVIAVQLANMSLTGSIPSGIANLTALVTLNLENNNLTGAIPDSVLAIPGLTIQAGGNPVLQCPGDDCTFSTNGKKPGASETGSGSNIAVIIGAGVGGAVVVGIIIFFLILFMRRRKKNGKKNGRGHDSDTISQKLQSKQPPSLVDSPREDYPSLAFQAVKRDFTPMSDSNVPVLTPLEIVTGSLFVPSNDNSKTSEASNSSSRSRHSGSSVEKRSTTSSERVEVSLQQDVRKYTWEEILVMTNNNRVELGKGGFGPVYFGELADGRKVAVKILSATSHQGTREFLNEVDLLSRVNHGNLVKLVGYCQEPEQVLVYEFAEEGTLREHLHGGKRAQTTNFNWKIRLNIAVNSACGLEYLHNGCRPSIIHRDIKSSNILLTKSMYAKVADFGLSKLGADEGDITKTHVSTMVKGTVGYIDPDYFTSNQLTFKSDVFSFGVVLLEIVTGRKPIQPCDDPSHRYIGNWVRERYKVDDIAGIADPGLKGEYNVRAMRCVIGLALKCISQAGADRPEMSDVVQELRTAVKLEKRKPSDSPDFMTELDGRPLPSSRSTSFGSGSAKRANML</sequence>
<dbReference type="SMART" id="SM00220">
    <property type="entry name" value="S_TKc"/>
    <property type="match status" value="1"/>
</dbReference>
<keyword evidence="3" id="KW-0812">Transmembrane</keyword>
<comment type="subcellular location">
    <subcellularLocation>
        <location evidence="1">Membrane</location>
        <topology evidence="1">Single-pass membrane protein</topology>
    </subcellularLocation>
</comment>
<dbReference type="FunFam" id="1.10.510.10:FF:001703">
    <property type="entry name" value="Predicted protein"/>
    <property type="match status" value="1"/>
</dbReference>
<feature type="region of interest" description="Disordered" evidence="2">
    <location>
        <begin position="609"/>
        <end position="644"/>
    </location>
</feature>
<keyword evidence="3" id="KW-0472">Membrane</keyword>
<comment type="caution">
    <text evidence="6">The sequence shown here is derived from an EMBL/GenBank/DDBJ whole genome shotgun (WGS) entry which is preliminary data.</text>
</comment>
<dbReference type="FunFam" id="3.30.200.20:FF:001073">
    <property type="entry name" value="Predicted protein"/>
    <property type="match status" value="1"/>
</dbReference>
<proteinExistence type="predicted"/>
<dbReference type="InterPro" id="IPR011009">
    <property type="entry name" value="Kinase-like_dom_sf"/>
</dbReference>
<feature type="signal peptide" evidence="4">
    <location>
        <begin position="1"/>
        <end position="38"/>
    </location>
</feature>
<dbReference type="EMBL" id="CM026424">
    <property type="protein sequence ID" value="KAG0578744.1"/>
    <property type="molecule type" value="Genomic_DNA"/>
</dbReference>
<reference evidence="6" key="1">
    <citation type="submission" date="2020-06" db="EMBL/GenBank/DDBJ databases">
        <title>WGS assembly of Ceratodon purpureus strain R40.</title>
        <authorList>
            <person name="Carey S.B."/>
            <person name="Jenkins J."/>
            <person name="Shu S."/>
            <person name="Lovell J.T."/>
            <person name="Sreedasyam A."/>
            <person name="Maumus F."/>
            <person name="Tiley G.P."/>
            <person name="Fernandez-Pozo N."/>
            <person name="Barry K."/>
            <person name="Chen C."/>
            <person name="Wang M."/>
            <person name="Lipzen A."/>
            <person name="Daum C."/>
            <person name="Saski C.A."/>
            <person name="Payton A.C."/>
            <person name="Mcbreen J.C."/>
            <person name="Conrad R.E."/>
            <person name="Kollar L.M."/>
            <person name="Olsson S."/>
            <person name="Huttunen S."/>
            <person name="Landis J.B."/>
            <person name="Wickett N.J."/>
            <person name="Johnson M.G."/>
            <person name="Rensing S.A."/>
            <person name="Grimwood J."/>
            <person name="Schmutz J."/>
            <person name="Mcdaniel S.F."/>
        </authorList>
    </citation>
    <scope>NUCLEOTIDE SEQUENCE</scope>
    <source>
        <strain evidence="6">R40</strain>
    </source>
</reference>
<feature type="region of interest" description="Disordered" evidence="2">
    <location>
        <begin position="947"/>
        <end position="984"/>
    </location>
</feature>
<dbReference type="GO" id="GO:0004672">
    <property type="term" value="F:protein kinase activity"/>
    <property type="evidence" value="ECO:0007669"/>
    <property type="project" value="InterPro"/>
</dbReference>
<keyword evidence="4" id="KW-0732">Signal</keyword>
<keyword evidence="7" id="KW-1185">Reference proteome</keyword>
<dbReference type="InterPro" id="IPR001245">
    <property type="entry name" value="Ser-Thr/Tyr_kinase_cat_dom"/>
</dbReference>
<evidence type="ECO:0000259" key="5">
    <source>
        <dbReference type="PROSITE" id="PS50011"/>
    </source>
</evidence>
<dbReference type="Gene3D" id="3.80.10.10">
    <property type="entry name" value="Ribonuclease Inhibitor"/>
    <property type="match status" value="1"/>
</dbReference>
<feature type="compositionally biased region" description="Basic and acidic residues" evidence="2">
    <location>
        <begin position="632"/>
        <end position="644"/>
    </location>
</feature>
<dbReference type="PANTHER" id="PTHR45631:SF68">
    <property type="entry name" value="REPEAT FAMILY PROTEIN, PUTATIVE, EXPRESSED-RELATED"/>
    <property type="match status" value="1"/>
</dbReference>
<feature type="compositionally biased region" description="Low complexity" evidence="2">
    <location>
        <begin position="613"/>
        <end position="631"/>
    </location>
</feature>
<dbReference type="GO" id="GO:0005524">
    <property type="term" value="F:ATP binding"/>
    <property type="evidence" value="ECO:0007669"/>
    <property type="project" value="InterPro"/>
</dbReference>
<dbReference type="Proteomes" id="UP000822688">
    <property type="component" value="Chromosome 4"/>
</dbReference>
<keyword evidence="3" id="KW-1133">Transmembrane helix</keyword>
<feature type="transmembrane region" description="Helical" evidence="3">
    <location>
        <begin position="508"/>
        <end position="532"/>
    </location>
</feature>
<dbReference type="CDD" id="cd14066">
    <property type="entry name" value="STKc_IRAK"/>
    <property type="match status" value="1"/>
</dbReference>
<feature type="compositionally biased region" description="Polar residues" evidence="2">
    <location>
        <begin position="551"/>
        <end position="561"/>
    </location>
</feature>
<name>A0A8T0I8I1_CERPU</name>
<feature type="chain" id="PRO_5036274537" description="Protein kinase domain-containing protein" evidence="4">
    <location>
        <begin position="39"/>
        <end position="984"/>
    </location>
</feature>
<dbReference type="PANTHER" id="PTHR45631">
    <property type="entry name" value="OS07G0107800 PROTEIN-RELATED"/>
    <property type="match status" value="1"/>
</dbReference>